<evidence type="ECO:0000313" key="9">
    <source>
        <dbReference type="EMBL" id="KPP65549.1"/>
    </source>
</evidence>
<keyword evidence="6" id="KW-0325">Glycoprotein</keyword>
<keyword evidence="3 8" id="KW-0812">Transmembrane</keyword>
<evidence type="ECO:0000256" key="8">
    <source>
        <dbReference type="SAM" id="Phobius"/>
    </source>
</evidence>
<evidence type="ECO:0000256" key="5">
    <source>
        <dbReference type="ARBA" id="ARBA00023136"/>
    </source>
</evidence>
<feature type="transmembrane region" description="Helical" evidence="8">
    <location>
        <begin position="213"/>
        <end position="233"/>
    </location>
</feature>
<keyword evidence="4 8" id="KW-1133">Transmembrane helix</keyword>
<feature type="non-terminal residue" evidence="9">
    <location>
        <position position="1"/>
    </location>
</feature>
<evidence type="ECO:0000256" key="1">
    <source>
        <dbReference type="ARBA" id="ARBA00004155"/>
    </source>
</evidence>
<evidence type="ECO:0000313" key="10">
    <source>
        <dbReference type="Proteomes" id="UP000034805"/>
    </source>
</evidence>
<evidence type="ECO:0000256" key="2">
    <source>
        <dbReference type="ARBA" id="ARBA00006840"/>
    </source>
</evidence>
<dbReference type="InterPro" id="IPR018503">
    <property type="entry name" value="Tetraspanin_CS"/>
</dbReference>
<sequence length="350" mass="37905">EVPGCYPKLVDLLESNAVIVGAVAIGIAVLELAGNIILGLGIWVKVESESLVKVLWNTEDTPEGANPVFHMGYLLIAVGAVLLVMGFLGCCGAMKESPCMLLLFFVIVLLIFIAEVAGVVMIFIFNTRLNCCGFYNYTDFTGSPFNNMTAGRYPDTCCLNSPCTLENSRNAEVPGCYPKLVDLLESNAVIVGAVATGIAALEIAAMVVSISGLVTVIFGLWMKYGTTSFVAALDSYSMQLFTESYIYMGTGSTVILIGAIGFCGALKENRWLILLYKCCGFYNKTQDFQNSWFSSTTGLKYPKTCCIDMNSSTCNGVNISESLIHPEGDQRTLRVHTRSITCRDNTALQE</sequence>
<dbReference type="PANTHER" id="PTHR19282:SF216">
    <property type="entry name" value="TETRASPANIN-1"/>
    <property type="match status" value="1"/>
</dbReference>
<comment type="subcellular location">
    <subcellularLocation>
        <location evidence="1">Lysosome membrane</location>
        <topology evidence="1">Multi-pass membrane protein</topology>
    </subcellularLocation>
</comment>
<comment type="caution">
    <text evidence="9">The sequence shown here is derived from an EMBL/GenBank/DDBJ whole genome shotgun (WGS) entry which is preliminary data.</text>
</comment>
<dbReference type="PRINTS" id="PR00259">
    <property type="entry name" value="TMFOUR"/>
</dbReference>
<dbReference type="Pfam" id="PF00335">
    <property type="entry name" value="Tetraspanin"/>
    <property type="match status" value="2"/>
</dbReference>
<organism evidence="9 10">
    <name type="scientific">Scleropages formosus</name>
    <name type="common">Asian bonytongue</name>
    <name type="synonym">Osteoglossum formosum</name>
    <dbReference type="NCBI Taxonomy" id="113540"/>
    <lineage>
        <taxon>Eukaryota</taxon>
        <taxon>Metazoa</taxon>
        <taxon>Chordata</taxon>
        <taxon>Craniata</taxon>
        <taxon>Vertebrata</taxon>
        <taxon>Euteleostomi</taxon>
        <taxon>Actinopterygii</taxon>
        <taxon>Neopterygii</taxon>
        <taxon>Teleostei</taxon>
        <taxon>Osteoglossocephala</taxon>
        <taxon>Osteoglossomorpha</taxon>
        <taxon>Osteoglossiformes</taxon>
        <taxon>Osteoglossidae</taxon>
        <taxon>Scleropages</taxon>
    </lineage>
</organism>
<feature type="transmembrane region" description="Helical" evidence="8">
    <location>
        <begin position="17"/>
        <end position="44"/>
    </location>
</feature>
<feature type="transmembrane region" description="Helical" evidence="8">
    <location>
        <begin position="188"/>
        <end position="208"/>
    </location>
</feature>
<reference evidence="9 10" key="1">
    <citation type="submission" date="2015-08" db="EMBL/GenBank/DDBJ databases">
        <title>The genome of the Asian arowana (Scleropages formosus).</title>
        <authorList>
            <person name="Tan M.H."/>
            <person name="Gan H.M."/>
            <person name="Croft L.J."/>
            <person name="Austin C.M."/>
        </authorList>
    </citation>
    <scope>NUCLEOTIDE SEQUENCE [LARGE SCALE GENOMIC DNA]</scope>
    <source>
        <strain evidence="9">Aro1</strain>
    </source>
</reference>
<name>A0A0P7WV66_SCLFO</name>
<evidence type="ECO:0000256" key="3">
    <source>
        <dbReference type="ARBA" id="ARBA00022692"/>
    </source>
</evidence>
<dbReference type="GO" id="GO:0005765">
    <property type="term" value="C:lysosomal membrane"/>
    <property type="evidence" value="ECO:0007669"/>
    <property type="project" value="UniProtKB-SubCell"/>
</dbReference>
<dbReference type="SUPFAM" id="SSF48652">
    <property type="entry name" value="Tetraspanin"/>
    <property type="match status" value="1"/>
</dbReference>
<dbReference type="AlphaFoldDB" id="A0A0P7WV66"/>
<dbReference type="InterPro" id="IPR018499">
    <property type="entry name" value="Tetraspanin/Peripherin"/>
</dbReference>
<dbReference type="PROSITE" id="PS00421">
    <property type="entry name" value="TM4_1"/>
    <property type="match status" value="1"/>
</dbReference>
<keyword evidence="5 8" id="KW-0472">Membrane</keyword>
<gene>
    <name evidence="9" type="ORF">Z043_116027</name>
</gene>
<proteinExistence type="inferred from homology"/>
<feature type="transmembrane region" description="Helical" evidence="8">
    <location>
        <begin position="245"/>
        <end position="266"/>
    </location>
</feature>
<evidence type="ECO:0000256" key="6">
    <source>
        <dbReference type="ARBA" id="ARBA00023180"/>
    </source>
</evidence>
<keyword evidence="7" id="KW-0458">Lysosome</keyword>
<dbReference type="GO" id="GO:0005886">
    <property type="term" value="C:plasma membrane"/>
    <property type="evidence" value="ECO:0007669"/>
    <property type="project" value="TreeGrafter"/>
</dbReference>
<protein>
    <submittedName>
        <fullName evidence="9">Tetraspanin-1-like</fullName>
    </submittedName>
</protein>
<dbReference type="InterPro" id="IPR008952">
    <property type="entry name" value="Tetraspanin_EC2_sf"/>
</dbReference>
<dbReference type="Proteomes" id="UP000034805">
    <property type="component" value="Unassembled WGS sequence"/>
</dbReference>
<dbReference type="EMBL" id="JARO02006237">
    <property type="protein sequence ID" value="KPP65549.1"/>
    <property type="molecule type" value="Genomic_DNA"/>
</dbReference>
<feature type="transmembrane region" description="Helical" evidence="8">
    <location>
        <begin position="101"/>
        <end position="125"/>
    </location>
</feature>
<evidence type="ECO:0000256" key="7">
    <source>
        <dbReference type="ARBA" id="ARBA00023228"/>
    </source>
</evidence>
<dbReference type="CDD" id="cd03127">
    <property type="entry name" value="tetraspanin_LEL"/>
    <property type="match status" value="1"/>
</dbReference>
<dbReference type="PANTHER" id="PTHR19282">
    <property type="entry name" value="TETRASPANIN"/>
    <property type="match status" value="1"/>
</dbReference>
<comment type="similarity">
    <text evidence="2">Belongs to the tetraspanin (TM4SF) family.</text>
</comment>
<evidence type="ECO:0000256" key="4">
    <source>
        <dbReference type="ARBA" id="ARBA00022989"/>
    </source>
</evidence>
<accession>A0A0P7WV66</accession>
<feature type="transmembrane region" description="Helical" evidence="8">
    <location>
        <begin position="71"/>
        <end position="94"/>
    </location>
</feature>